<dbReference type="EMBL" id="JAPAAF010000028">
    <property type="protein sequence ID" value="MCW0484066.1"/>
    <property type="molecule type" value="Genomic_DNA"/>
</dbReference>
<proteinExistence type="predicted"/>
<protein>
    <submittedName>
        <fullName evidence="1">Uncharacterized protein</fullName>
    </submittedName>
</protein>
<organism evidence="1 2">
    <name type="scientific">Gaoshiqia sediminis</name>
    <dbReference type="NCBI Taxonomy" id="2986998"/>
    <lineage>
        <taxon>Bacteria</taxon>
        <taxon>Pseudomonadati</taxon>
        <taxon>Bacteroidota</taxon>
        <taxon>Bacteroidia</taxon>
        <taxon>Marinilabiliales</taxon>
        <taxon>Prolixibacteraceae</taxon>
        <taxon>Gaoshiqia</taxon>
    </lineage>
</organism>
<reference evidence="1" key="1">
    <citation type="submission" date="2022-10" db="EMBL/GenBank/DDBJ databases">
        <title>Gaoshiqiia sediminis gen. nov., sp. nov., isolated from coastal sediment.</title>
        <authorList>
            <person name="Yu W.X."/>
            <person name="Mu D.S."/>
            <person name="Du J.Z."/>
            <person name="Liang Y.Q."/>
        </authorList>
    </citation>
    <scope>NUCLEOTIDE SEQUENCE</scope>
    <source>
        <strain evidence="1">A06</strain>
    </source>
</reference>
<name>A0AA42C9J8_9BACT</name>
<comment type="caution">
    <text evidence="1">The sequence shown here is derived from an EMBL/GenBank/DDBJ whole genome shotgun (WGS) entry which is preliminary data.</text>
</comment>
<evidence type="ECO:0000313" key="2">
    <source>
        <dbReference type="Proteomes" id="UP001163821"/>
    </source>
</evidence>
<dbReference type="AlphaFoldDB" id="A0AA42C9J8"/>
<dbReference type="Proteomes" id="UP001163821">
    <property type="component" value="Unassembled WGS sequence"/>
</dbReference>
<dbReference type="RefSeq" id="WP_282592658.1">
    <property type="nucleotide sequence ID" value="NZ_JAPAAF010000028.1"/>
</dbReference>
<sequence>MMLADIPYQHYGKKEEEIIEVTNPEQHKAAMKRLKAKRNGSTKL</sequence>
<keyword evidence="2" id="KW-1185">Reference proteome</keyword>
<gene>
    <name evidence="1" type="ORF">N2K84_15090</name>
</gene>
<evidence type="ECO:0000313" key="1">
    <source>
        <dbReference type="EMBL" id="MCW0484066.1"/>
    </source>
</evidence>
<accession>A0AA42C9J8</accession>